<dbReference type="Pfam" id="PF02469">
    <property type="entry name" value="Fasciclin"/>
    <property type="match status" value="2"/>
</dbReference>
<dbReference type="Gene3D" id="2.30.180.10">
    <property type="entry name" value="FAS1 domain"/>
    <property type="match status" value="2"/>
</dbReference>
<dbReference type="EMBL" id="JAADJG010000060">
    <property type="protein sequence ID" value="KAF4456393.1"/>
    <property type="molecule type" value="Genomic_DNA"/>
</dbReference>
<organism evidence="3 4">
    <name type="scientific">Fusarium austroafricanum</name>
    <dbReference type="NCBI Taxonomy" id="2364996"/>
    <lineage>
        <taxon>Eukaryota</taxon>
        <taxon>Fungi</taxon>
        <taxon>Dikarya</taxon>
        <taxon>Ascomycota</taxon>
        <taxon>Pezizomycotina</taxon>
        <taxon>Sordariomycetes</taxon>
        <taxon>Hypocreomycetidae</taxon>
        <taxon>Hypocreales</taxon>
        <taxon>Nectriaceae</taxon>
        <taxon>Fusarium</taxon>
        <taxon>Fusarium concolor species complex</taxon>
    </lineage>
</organism>
<dbReference type="OrthoDB" id="286301at2759"/>
<evidence type="ECO:0000256" key="1">
    <source>
        <dbReference type="SAM" id="SignalP"/>
    </source>
</evidence>
<dbReference type="GO" id="GO:0000329">
    <property type="term" value="C:fungal-type vacuole membrane"/>
    <property type="evidence" value="ECO:0007669"/>
    <property type="project" value="TreeGrafter"/>
</dbReference>
<reference evidence="3" key="1">
    <citation type="submission" date="2020-01" db="EMBL/GenBank/DDBJ databases">
        <title>Identification and distribution of gene clusters putatively required for synthesis of sphingolipid metabolism inhibitors in phylogenetically diverse species of the filamentous fungus Fusarium.</title>
        <authorList>
            <person name="Kim H.-S."/>
            <person name="Busman M."/>
            <person name="Brown D.W."/>
            <person name="Divon H."/>
            <person name="Uhlig S."/>
            <person name="Proctor R.H."/>
        </authorList>
    </citation>
    <scope>NUCLEOTIDE SEQUENCE</scope>
    <source>
        <strain evidence="3">NRRL 53441</strain>
    </source>
</reference>
<dbReference type="Proteomes" id="UP000605986">
    <property type="component" value="Unassembled WGS sequence"/>
</dbReference>
<name>A0A8H4P3Z4_9HYPO</name>
<dbReference type="SMART" id="SM00554">
    <property type="entry name" value="FAS1"/>
    <property type="match status" value="2"/>
</dbReference>
<dbReference type="InterPro" id="IPR000782">
    <property type="entry name" value="FAS1_domain"/>
</dbReference>
<proteinExistence type="predicted"/>
<feature type="domain" description="FAS1" evidence="2">
    <location>
        <begin position="176"/>
        <end position="313"/>
    </location>
</feature>
<sequence>MRFFNLAALATAVVAQSDLASILSSQDDLSTLAELLALVPDIAENLASASNITIFAPTNKAFDSVPRNIPEGEAISQKNDTIAIGALLSNHVFKGYYPSKAATDIPIFVQSLLDSSFVNYRQPFGNFTGGQYNGIVKDGNDVVVISGEETLSYVTEADIKVGDCVIVHKIDKPLSFGPPLQLFTRRDNLLNFNAALNAADLPYNFGNLGAETSNLQNISDFTVFIPNDPAFEDIGSVLKGADLKTLQEVLKYHIVDDVLFSTSLANVSVPSLQGADLTFTVAEDGSAWVNGAKIIFTNVLLFNGVAHVIDGVLNPGNAPFDRADIKLAAKADDRLAFPGATPVSMLPFSVISYADDIEPTYITPELLRTLKAVDVSALATATAEATPTTGASGAASTPTGVTPITNAASSKVVAGGASIFAVLVAIMMV</sequence>
<comment type="caution">
    <text evidence="3">The sequence shown here is derived from an EMBL/GenBank/DDBJ whole genome shotgun (WGS) entry which is preliminary data.</text>
</comment>
<feature type="signal peptide" evidence="1">
    <location>
        <begin position="1"/>
        <end position="15"/>
    </location>
</feature>
<dbReference type="GO" id="GO:0016236">
    <property type="term" value="P:macroautophagy"/>
    <property type="evidence" value="ECO:0007669"/>
    <property type="project" value="TreeGrafter"/>
</dbReference>
<dbReference type="PANTHER" id="PTHR10900">
    <property type="entry name" value="PERIOSTIN-RELATED"/>
    <property type="match status" value="1"/>
</dbReference>
<keyword evidence="1" id="KW-0732">Signal</keyword>
<evidence type="ECO:0000259" key="2">
    <source>
        <dbReference type="PROSITE" id="PS50213"/>
    </source>
</evidence>
<evidence type="ECO:0000313" key="3">
    <source>
        <dbReference type="EMBL" id="KAF4456393.1"/>
    </source>
</evidence>
<dbReference type="InterPro" id="IPR036378">
    <property type="entry name" value="FAS1_dom_sf"/>
</dbReference>
<protein>
    <submittedName>
        <fullName evidence="3">Transforming growth factor-beta-induced protein ig-h3</fullName>
    </submittedName>
</protein>
<accession>A0A8H4P3Z4</accession>
<dbReference type="PROSITE" id="PS50213">
    <property type="entry name" value="FAS1"/>
    <property type="match status" value="2"/>
</dbReference>
<dbReference type="SUPFAM" id="SSF82153">
    <property type="entry name" value="FAS1 domain"/>
    <property type="match status" value="2"/>
</dbReference>
<gene>
    <name evidence="3" type="ORF">F53441_1463</name>
</gene>
<dbReference type="InterPro" id="IPR050904">
    <property type="entry name" value="Adhesion/Biosynth-related"/>
</dbReference>
<keyword evidence="4" id="KW-1185">Reference proteome</keyword>
<feature type="chain" id="PRO_5034672732" evidence="1">
    <location>
        <begin position="16"/>
        <end position="429"/>
    </location>
</feature>
<dbReference type="PANTHER" id="PTHR10900:SF77">
    <property type="entry name" value="FI19380P1"/>
    <property type="match status" value="1"/>
</dbReference>
<dbReference type="AlphaFoldDB" id="A0A8H4P3Z4"/>
<evidence type="ECO:0000313" key="4">
    <source>
        <dbReference type="Proteomes" id="UP000605986"/>
    </source>
</evidence>
<feature type="domain" description="FAS1" evidence="2">
    <location>
        <begin position="16"/>
        <end position="174"/>
    </location>
</feature>